<name>A0A8S1RFU1_9CILI</name>
<dbReference type="OrthoDB" id="46564at2759"/>
<gene>
    <name evidence="1" type="ORF">PSON_ATCC_30995.1.T1700086</name>
</gene>
<proteinExistence type="predicted"/>
<reference evidence="1" key="1">
    <citation type="submission" date="2021-01" db="EMBL/GenBank/DDBJ databases">
        <authorList>
            <consortium name="Genoscope - CEA"/>
            <person name="William W."/>
        </authorList>
    </citation>
    <scope>NUCLEOTIDE SEQUENCE</scope>
</reference>
<sequence length="156" mass="18776">MLRYLYSLNNASTDVDLTSQIIHLASIKLTKFIIDYNQFFRIIIKLFKISLPKILNISISNIFKIHYLYEYRKLFKDINIIIQQIIIFWPQSIISLYGTIKYFSEENTNIEIFVQGIKRYKQTENQINNLFTIIQRPRVLVKQINDYKQIITIYKL</sequence>
<evidence type="ECO:0000313" key="1">
    <source>
        <dbReference type="EMBL" id="CAD8126788.1"/>
    </source>
</evidence>
<dbReference type="AlphaFoldDB" id="A0A8S1RFU1"/>
<evidence type="ECO:0000313" key="2">
    <source>
        <dbReference type="Proteomes" id="UP000692954"/>
    </source>
</evidence>
<comment type="caution">
    <text evidence="1">The sequence shown here is derived from an EMBL/GenBank/DDBJ whole genome shotgun (WGS) entry which is preliminary data.</text>
</comment>
<organism evidence="1 2">
    <name type="scientific">Paramecium sonneborni</name>
    <dbReference type="NCBI Taxonomy" id="65129"/>
    <lineage>
        <taxon>Eukaryota</taxon>
        <taxon>Sar</taxon>
        <taxon>Alveolata</taxon>
        <taxon>Ciliophora</taxon>
        <taxon>Intramacronucleata</taxon>
        <taxon>Oligohymenophorea</taxon>
        <taxon>Peniculida</taxon>
        <taxon>Parameciidae</taxon>
        <taxon>Paramecium</taxon>
    </lineage>
</organism>
<protein>
    <submittedName>
        <fullName evidence="1">Uncharacterized protein</fullName>
    </submittedName>
</protein>
<dbReference type="EMBL" id="CAJJDN010000170">
    <property type="protein sequence ID" value="CAD8126788.1"/>
    <property type="molecule type" value="Genomic_DNA"/>
</dbReference>
<accession>A0A8S1RFU1</accession>
<dbReference type="Proteomes" id="UP000692954">
    <property type="component" value="Unassembled WGS sequence"/>
</dbReference>
<keyword evidence="2" id="KW-1185">Reference proteome</keyword>